<proteinExistence type="predicted"/>
<keyword evidence="2" id="KW-1185">Reference proteome</keyword>
<evidence type="ECO:0000313" key="2">
    <source>
        <dbReference type="Proteomes" id="UP000826656"/>
    </source>
</evidence>
<protein>
    <submittedName>
        <fullName evidence="1">Uncharacterized protein</fullName>
    </submittedName>
</protein>
<evidence type="ECO:0000313" key="1">
    <source>
        <dbReference type="EMBL" id="KAH0757395.1"/>
    </source>
</evidence>
<comment type="caution">
    <text evidence="1">The sequence shown here is derived from an EMBL/GenBank/DDBJ whole genome shotgun (WGS) entry which is preliminary data.</text>
</comment>
<dbReference type="Proteomes" id="UP000826656">
    <property type="component" value="Unassembled WGS sequence"/>
</dbReference>
<dbReference type="EMBL" id="JAIVGD010000015">
    <property type="protein sequence ID" value="KAH0757395.1"/>
    <property type="molecule type" value="Genomic_DNA"/>
</dbReference>
<sequence>MSLGFRSYTGRASTLRYFSNAFLAAIENVEKEGRDLEKMNKRRDGFLKGSGKVPWGK</sequence>
<reference evidence="1 2" key="1">
    <citation type="journal article" date="2021" name="bioRxiv">
        <title>Chromosome-scale and haplotype-resolved genome assembly of a tetraploid potato cultivar.</title>
        <authorList>
            <person name="Sun H."/>
            <person name="Jiao W.-B."/>
            <person name="Krause K."/>
            <person name="Campoy J.A."/>
            <person name="Goel M."/>
            <person name="Folz-Donahue K."/>
            <person name="Kukat C."/>
            <person name="Huettel B."/>
            <person name="Schneeberger K."/>
        </authorList>
    </citation>
    <scope>NUCLEOTIDE SEQUENCE [LARGE SCALE GENOMIC DNA]</scope>
    <source>
        <strain evidence="1">SolTubOtavaFocal</strain>
        <tissue evidence="1">Leaves</tissue>
    </source>
</reference>
<gene>
    <name evidence="1" type="ORF">KY290_020888</name>
</gene>
<name>A0ABQ7UZZ0_SOLTU</name>
<accession>A0ABQ7UZZ0</accession>
<organism evidence="1 2">
    <name type="scientific">Solanum tuberosum</name>
    <name type="common">Potato</name>
    <dbReference type="NCBI Taxonomy" id="4113"/>
    <lineage>
        <taxon>Eukaryota</taxon>
        <taxon>Viridiplantae</taxon>
        <taxon>Streptophyta</taxon>
        <taxon>Embryophyta</taxon>
        <taxon>Tracheophyta</taxon>
        <taxon>Spermatophyta</taxon>
        <taxon>Magnoliopsida</taxon>
        <taxon>eudicotyledons</taxon>
        <taxon>Gunneridae</taxon>
        <taxon>Pentapetalae</taxon>
        <taxon>asterids</taxon>
        <taxon>lamiids</taxon>
        <taxon>Solanales</taxon>
        <taxon>Solanaceae</taxon>
        <taxon>Solanoideae</taxon>
        <taxon>Solaneae</taxon>
        <taxon>Solanum</taxon>
    </lineage>
</organism>